<feature type="compositionally biased region" description="Low complexity" evidence="2">
    <location>
        <begin position="1963"/>
        <end position="1975"/>
    </location>
</feature>
<feature type="compositionally biased region" description="Basic and acidic residues" evidence="2">
    <location>
        <begin position="2475"/>
        <end position="2484"/>
    </location>
</feature>
<feature type="compositionally biased region" description="Polar residues" evidence="2">
    <location>
        <begin position="220"/>
        <end position="233"/>
    </location>
</feature>
<proteinExistence type="predicted"/>
<dbReference type="Proteomes" id="UP001194468">
    <property type="component" value="Unassembled WGS sequence"/>
</dbReference>
<accession>A0AAD4C9M1</accession>
<reference evidence="3" key="1">
    <citation type="submission" date="2019-10" db="EMBL/GenBank/DDBJ databases">
        <authorList>
            <consortium name="DOE Joint Genome Institute"/>
            <person name="Kuo A."/>
            <person name="Miyauchi S."/>
            <person name="Kiss E."/>
            <person name="Drula E."/>
            <person name="Kohler A."/>
            <person name="Sanchez-Garcia M."/>
            <person name="Andreopoulos B."/>
            <person name="Barry K.W."/>
            <person name="Bonito G."/>
            <person name="Buee M."/>
            <person name="Carver A."/>
            <person name="Chen C."/>
            <person name="Cichocki N."/>
            <person name="Clum A."/>
            <person name="Culley D."/>
            <person name="Crous P.W."/>
            <person name="Fauchery L."/>
            <person name="Girlanda M."/>
            <person name="Hayes R."/>
            <person name="Keri Z."/>
            <person name="LaButti K."/>
            <person name="Lipzen A."/>
            <person name="Lombard V."/>
            <person name="Magnuson J."/>
            <person name="Maillard F."/>
            <person name="Morin E."/>
            <person name="Murat C."/>
            <person name="Nolan M."/>
            <person name="Ohm R."/>
            <person name="Pangilinan J."/>
            <person name="Pereira M."/>
            <person name="Perotto S."/>
            <person name="Peter M."/>
            <person name="Riley R."/>
            <person name="Sitrit Y."/>
            <person name="Stielow B."/>
            <person name="Szollosi G."/>
            <person name="Zifcakova L."/>
            <person name="Stursova M."/>
            <person name="Spatafora J.W."/>
            <person name="Tedersoo L."/>
            <person name="Vaario L.-M."/>
            <person name="Yamada A."/>
            <person name="Yan M."/>
            <person name="Wang P."/>
            <person name="Xu J."/>
            <person name="Bruns T."/>
            <person name="Baldrian P."/>
            <person name="Vilgalys R."/>
            <person name="Henrissat B."/>
            <person name="Grigoriev I.V."/>
            <person name="Hibbett D."/>
            <person name="Nagy L.G."/>
            <person name="Martin F.M."/>
        </authorList>
    </citation>
    <scope>NUCLEOTIDE SEQUENCE</scope>
    <source>
        <strain evidence="3">BED1</strain>
    </source>
</reference>
<feature type="region of interest" description="Disordered" evidence="2">
    <location>
        <begin position="2373"/>
        <end position="2780"/>
    </location>
</feature>
<feature type="region of interest" description="Disordered" evidence="2">
    <location>
        <begin position="2207"/>
        <end position="2226"/>
    </location>
</feature>
<sequence length="3267" mass="357801">MSGYSSSTDSRSPPFGTATFSSFTNTQTIFSPSRYSYASSDTPLASSDSEGATSDRHMRRVNVSPPRSGSSYDSYTEENSIEERGEVEAALTDLDNELDSTEDLLTEWSRGTGPSSYTGTTPSYSTSLDTHSIYIREGNRLSTISERTENIPSRPISYLRDGVRPSSSTPEGPRLSAHRHGAASPGHFHTRSATDMVSDRPVGRRTGDLIAFFEDRAAPSDTSFGHSRTSSMPDNRVHSPFFPHSQSTPYMSSTTGPGYTTTGYGTSTGYGSRPSSPAKSKAGSTLSSASSVSEPLSSSSLLAPPRATTSRNDTQLSPSDFASTFSNTFAEARSATSSPAISPTVSPLRRPQTSPRSPLASVRNIVAAWKERTPALGKAKSSTESSVSPVIKSDGVFGLRRRASRVERGQQHASENTGDGHNPPTTPKSVNSNIIPPPFDMAELGAYARDSREPLRKGDLWYLNVHSGPPYCWQRCEALLYPHMLLLSWIAPGGGRGVVTLDLLNCTEVRSVPSPSHPSAKEDVGTIAARAQIAEGNCPPLMELLCPFQLLYSDGVERLAAESARQRVRWVGAIWDALDRSVTLPSRSEPGSPTGSIGTIRTMTSTTSAFGSRSGSASTVFVPPLHTIPSLSDLHTFSDSSSTGSLSRAPSFPPHHTRTTDDGAVSNQSYIYPGDPRVIAPSRSSSLRRTSSLTDLDEEFASAVSRARNAKPGLGFGLSLVGGVILGDGSPVTVSSGPRLSGEVRVTPPPTGKTKTRPLSDISDDNFFSAGSRTSSSEPRTTTNSFYTGTDSSTSSSDVRKTVSGTITDETAFEFTSGGSNTQIVPSTLSYRRTESNSYLGDSHDGSYSHSSYSSSSPSSLSRSQGIRRRHHSRSYISDKENAASGYTASQSRSTLSSWTRSRSTTPTPAPSTATLSALEILDGSGSEGYETANSPSTASFKSLPSIPSETDYATVEQCKTEVSTEFHTADRCQCASDVLSEYVIADKCKTEASTEFYTAEKCKSETETEFVTAALCECERTEQSDTHYETASLCKTIPSEASTPRSLAVDLPVEKPPTPPPKTPTEVPSLQSPESDIHPELPPESVPLPPSETSPTISSASRDFESEHIEEIPAPPPSIVSSGELSMSLPTTVESSSEEESSRMPTVSSTESSEFVMSDLPVSEESLPSPAPLATTESSPSIHPSQWAPETDISYESSQLQPTPLTQSLQIQDERDTSFETSIMRPSVSPLSSFGSLTAITETITTSAASTPPPPPSPPPPLSPSPPPLPATVIQTVISPSSGPTPLSLMSTASSSLSRTPSSVSSISSLSSRISLAEDDVISLDDVPPPSEVSTEPSLLSSLHSSSISSVHYSPQPTRVPSPEISLSDHSLAPSPSVSSDTPQTNQPSIHSVLETVQTQTHTERTEVITHEIDRLLHHIHELDHLRSQERHEISENIRIIRDELYDLSEYVRTHLVETEGLVVPERPEPPAVSHRDQSVVAISERRDQSVAAMSVVSEHRITPIGPRSRHLIPIPLTPPPVRSPSTRSTSSSASLISFLSSHHSDDFSLLDVDEVEVEMHPPSPAWPSEPSSPSSGLTPSIISSSEPSPGPTLSLTSSSSSPTPPPSSPTLSTGSTTSSDSSGTARQVPGITLTTIRDMLAQVREQTTALWEGQAATNHVLDELRQSRPVPQDDTEIFERLHHIQALIETLIDARQVTTQRDRRDRRDQRDHEEAVEETETIRIIDESTQRVAGEGSVTESDSQADVDSLLSRWRDMVRGRDRAHIPIQAPVAHRAGPSLDEQLMELLNIPPAPVPSDIQPPPQLIPFVYQPAPRPSRSRSTSPVLRRDSAPPFRQPTWTPETLHPPIHPPPRRREPIRQPRAEQPTSRETPPIPGRTHTPRPEHATHDVPPPRRQHSPGPPERRPSVRPPGDFLPGSLYDHRPGTAPGTVGGREPPPGSTSWYRRRPEGGIVPPPGAIDGQPGRPGAQAQGPAYVPMPPGPTVVQLPLFDTLMAILREHRLAQLATVDQQRELMRYMGDLNDWLARDVQDRQAELRGVTARVDQLREDLGRFGVGAGPGMPMPMPQPQPQTGQALGGFIIPPVPPAPGGPIPPVVPPGQYPGGFFPLGGPQPPVIPGIGSPGFRSPVIPEAPPGWARAMPEPSEYVTGPVLPPGAPYGEYHPTGPTQYVHHIEEPDERVIPSTPSSGSRSPLPVPGRDAIFIQQSPGRESRSSTPTQESYYPPHSPRVLPVPFGDVPHVVPVEPSVGPPQQTIIDVPQTAIPPPGHIVGPGYPVQPHITIQQPGMPHLGGVPVQPSLQGVSTGPIVIHPPPPMAGPAVPVSESIYLPSRPSSRTSTRAPVVVVQSSLDRSPLQMPASIVGVPPSVHVLDDHVPRSPTIHAFPEVPSSARPPRSYSPEGHRRPRSRSPRDYSPRDEGRLRRHRHRGDRRRSYSYSPDDGYSRRRYYSPGYEDYHRSRYRDDDYSPGRGRHGRYREYEGEPRERPRHGRRDRDRPEGEEEREDPGRAAPRRTPSARTGSHRDAEERDADDRPRVRDDRRRSHSHTPDDGYSRRRYSPGYEDYSRSRYRDDDYSPGRGRYGRYREYEGEPRERPRHERRDEHARRPDDGDRPEGEEEQEDPGRAALRRTPSARPGSQRDPGERDADDRPHVQPEDTRSIPAPVERDTAGASPPRLPRSPSRFSPPPPTIIRVETRSRSPGFPIQAGDRYPRPPYDPREDAPELPSRRPSSASVRGDDRRIPSRGAAPPSMIAEEDEGRPPSEMVHHIPAPGEPQLPSGLGDLEDALRQRQERLDEAERALEQVVHDAHDADGRREREFRDNEDDRERIFLDNEERRDAETRQRGDALFNELEERIATAPPLPVRPPQDQAQDQASIIESIHTATQDAASRHASDILDTVRMEREEMAREREALAAERERERAGLDEERRLLDEEREAKIAALEEDLARTRTELDGERQLRMTEADEARMAAAERDEALRNQLGDLTNMIQQNQALCEEKRALMEEHWAEKQRWKEERDGQMRDLMGMVSRLVDEQAAAREREEEQRQANEGKPGIEQVMEELQRQNAEQRELLNSLSESWRADSTRQHQETINAVRATANEQVPYNVQGYLDEFSKALAAEVRMLLGEVGKLREERRNIQHELGYLLMLKAKYGPGGEFDSEWKPPMAPGAPPPPPPPPDVPAPEDMPPSRPAWRTVQQRSSRRSRKRQEVAPEPPPEPRQAHSWVTWQPNPAYAPTPPSVEPTLLVPDRGSPGLFGPRSPRDSYRG</sequence>
<feature type="compositionally biased region" description="Basic and acidic residues" evidence="2">
    <location>
        <begin position="1883"/>
        <end position="1894"/>
    </location>
</feature>
<feature type="compositionally biased region" description="Basic and acidic residues" evidence="2">
    <location>
        <begin position="2520"/>
        <end position="2552"/>
    </location>
</feature>
<feature type="compositionally biased region" description="Low complexity" evidence="2">
    <location>
        <begin position="2388"/>
        <end position="2399"/>
    </location>
</feature>
<feature type="region of interest" description="Disordered" evidence="2">
    <location>
        <begin position="1051"/>
        <end position="1306"/>
    </location>
</feature>
<dbReference type="SUPFAM" id="SSF50729">
    <property type="entry name" value="PH domain-like"/>
    <property type="match status" value="1"/>
</dbReference>
<feature type="compositionally biased region" description="Low complexity" evidence="2">
    <location>
        <begin position="1570"/>
        <end position="1603"/>
    </location>
</feature>
<feature type="compositionally biased region" description="Pro residues" evidence="2">
    <location>
        <begin position="1252"/>
        <end position="1271"/>
    </location>
</feature>
<feature type="region of interest" description="Disordered" evidence="2">
    <location>
        <begin position="2181"/>
        <end position="2201"/>
    </location>
</feature>
<feature type="compositionally biased region" description="Polar residues" evidence="2">
    <location>
        <begin position="1144"/>
        <end position="1156"/>
    </location>
</feature>
<feature type="compositionally biased region" description="Basic and acidic residues" evidence="2">
    <location>
        <begin position="1702"/>
        <end position="1715"/>
    </location>
</feature>
<organism evidence="3 4">
    <name type="scientific">Boletus edulis BED1</name>
    <dbReference type="NCBI Taxonomy" id="1328754"/>
    <lineage>
        <taxon>Eukaryota</taxon>
        <taxon>Fungi</taxon>
        <taxon>Dikarya</taxon>
        <taxon>Basidiomycota</taxon>
        <taxon>Agaricomycotina</taxon>
        <taxon>Agaricomycetes</taxon>
        <taxon>Agaricomycetidae</taxon>
        <taxon>Boletales</taxon>
        <taxon>Boletineae</taxon>
        <taxon>Boletaceae</taxon>
        <taxon>Boletoideae</taxon>
        <taxon>Boletus</taxon>
    </lineage>
</organism>
<feature type="region of interest" description="Disordered" evidence="2">
    <location>
        <begin position="1349"/>
        <end position="1390"/>
    </location>
</feature>
<feature type="compositionally biased region" description="Polar residues" evidence="2">
    <location>
        <begin position="1120"/>
        <end position="1134"/>
    </location>
</feature>
<keyword evidence="1" id="KW-0175">Coiled coil</keyword>
<feature type="compositionally biased region" description="Low complexity" evidence="2">
    <location>
        <begin position="1287"/>
        <end position="1306"/>
    </location>
</feature>
<feature type="compositionally biased region" description="Pro residues" evidence="2">
    <location>
        <begin position="1797"/>
        <end position="1807"/>
    </location>
</feature>
<feature type="compositionally biased region" description="Low complexity" evidence="2">
    <location>
        <begin position="252"/>
        <end position="303"/>
    </location>
</feature>
<feature type="compositionally biased region" description="Pro residues" evidence="2">
    <location>
        <begin position="1083"/>
        <end position="1093"/>
    </location>
</feature>
<evidence type="ECO:0000313" key="4">
    <source>
        <dbReference type="Proteomes" id="UP001194468"/>
    </source>
</evidence>
<feature type="region of interest" description="Disordered" evidence="2">
    <location>
        <begin position="1508"/>
        <end position="1531"/>
    </location>
</feature>
<feature type="region of interest" description="Disordered" evidence="2">
    <location>
        <begin position="1560"/>
        <end position="1632"/>
    </location>
</feature>
<feature type="region of interest" description="Disordered" evidence="2">
    <location>
        <begin position="836"/>
        <end position="947"/>
    </location>
</feature>
<feature type="compositionally biased region" description="Basic and acidic residues" evidence="2">
    <location>
        <begin position="2409"/>
        <end position="2420"/>
    </location>
</feature>
<feature type="compositionally biased region" description="Basic and acidic residues" evidence="2">
    <location>
        <begin position="1855"/>
        <end position="1864"/>
    </location>
</feature>
<feature type="compositionally biased region" description="Low complexity" evidence="2">
    <location>
        <begin position="848"/>
        <end position="864"/>
    </location>
</feature>
<feature type="compositionally biased region" description="Polar residues" evidence="2">
    <location>
        <begin position="2207"/>
        <end position="2222"/>
    </location>
</feature>
<feature type="region of interest" description="Disordered" evidence="2">
    <location>
        <begin position="3035"/>
        <end position="3055"/>
    </location>
</feature>
<evidence type="ECO:0000256" key="2">
    <source>
        <dbReference type="SAM" id="MobiDB-lite"/>
    </source>
</evidence>
<keyword evidence="4" id="KW-1185">Reference proteome</keyword>
<feature type="region of interest" description="Disordered" evidence="2">
    <location>
        <begin position="2802"/>
        <end position="2824"/>
    </location>
</feature>
<feature type="region of interest" description="Disordered" evidence="2">
    <location>
        <begin position="639"/>
        <end position="668"/>
    </location>
</feature>
<dbReference type="EMBL" id="WHUW01000001">
    <property type="protein sequence ID" value="KAF8452508.1"/>
    <property type="molecule type" value="Genomic_DNA"/>
</dbReference>
<feature type="compositionally biased region" description="Low complexity" evidence="2">
    <location>
        <begin position="888"/>
        <end position="919"/>
    </location>
</feature>
<feature type="compositionally biased region" description="Basic and acidic residues" evidence="2">
    <location>
        <begin position="2562"/>
        <end position="2574"/>
    </location>
</feature>
<feature type="compositionally biased region" description="Low complexity" evidence="2">
    <location>
        <begin position="1198"/>
        <end position="1211"/>
    </location>
</feature>
<feature type="compositionally biased region" description="Polar residues" evidence="2">
    <location>
        <begin position="1274"/>
        <end position="1286"/>
    </location>
</feature>
<feature type="region of interest" description="Disordered" evidence="2">
    <location>
        <begin position="731"/>
        <end position="801"/>
    </location>
</feature>
<feature type="coiled-coil region" evidence="1">
    <location>
        <begin position="2896"/>
        <end position="2959"/>
    </location>
</feature>
<reference evidence="3" key="2">
    <citation type="journal article" date="2020" name="Nat. Commun.">
        <title>Large-scale genome sequencing of mycorrhizal fungi provides insights into the early evolution of symbiotic traits.</title>
        <authorList>
            <person name="Miyauchi S."/>
            <person name="Kiss E."/>
            <person name="Kuo A."/>
            <person name="Drula E."/>
            <person name="Kohler A."/>
            <person name="Sanchez-Garcia M."/>
            <person name="Morin E."/>
            <person name="Andreopoulos B."/>
            <person name="Barry K.W."/>
            <person name="Bonito G."/>
            <person name="Buee M."/>
            <person name="Carver A."/>
            <person name="Chen C."/>
            <person name="Cichocki N."/>
            <person name="Clum A."/>
            <person name="Culley D."/>
            <person name="Crous P.W."/>
            <person name="Fauchery L."/>
            <person name="Girlanda M."/>
            <person name="Hayes R.D."/>
            <person name="Keri Z."/>
            <person name="LaButti K."/>
            <person name="Lipzen A."/>
            <person name="Lombard V."/>
            <person name="Magnuson J."/>
            <person name="Maillard F."/>
            <person name="Murat C."/>
            <person name="Nolan M."/>
            <person name="Ohm R.A."/>
            <person name="Pangilinan J."/>
            <person name="Pereira M.F."/>
            <person name="Perotto S."/>
            <person name="Peter M."/>
            <person name="Pfister S."/>
            <person name="Riley R."/>
            <person name="Sitrit Y."/>
            <person name="Stielow J.B."/>
            <person name="Szollosi G."/>
            <person name="Zifcakova L."/>
            <person name="Stursova M."/>
            <person name="Spatafora J.W."/>
            <person name="Tedersoo L."/>
            <person name="Vaario L.M."/>
            <person name="Yamada A."/>
            <person name="Yan M."/>
            <person name="Wang P."/>
            <person name="Xu J."/>
            <person name="Bruns T."/>
            <person name="Baldrian P."/>
            <person name="Vilgalys R."/>
            <person name="Dunand C."/>
            <person name="Henrissat B."/>
            <person name="Grigoriev I.V."/>
            <person name="Hibbett D."/>
            <person name="Nagy L.G."/>
            <person name="Martin F.M."/>
        </authorList>
    </citation>
    <scope>NUCLEOTIDE SEQUENCE</scope>
    <source>
        <strain evidence="3">BED1</strain>
    </source>
</reference>
<gene>
    <name evidence="3" type="ORF">L210DRAFT_3436922</name>
</gene>
<feature type="compositionally biased region" description="Polar residues" evidence="2">
    <location>
        <begin position="932"/>
        <end position="947"/>
    </location>
</feature>
<feature type="region of interest" description="Disordered" evidence="2">
    <location>
        <begin position="399"/>
        <end position="434"/>
    </location>
</feature>
<feature type="compositionally biased region" description="Basic and acidic residues" evidence="2">
    <location>
        <begin position="2708"/>
        <end position="2720"/>
    </location>
</feature>
<feature type="compositionally biased region" description="Pro residues" evidence="2">
    <location>
        <begin position="3166"/>
        <end position="3191"/>
    </location>
</feature>
<feature type="compositionally biased region" description="Polar residues" evidence="2">
    <location>
        <begin position="1"/>
        <end position="11"/>
    </location>
</feature>
<feature type="compositionally biased region" description="Pro residues" evidence="2">
    <location>
        <begin position="1055"/>
        <end position="1064"/>
    </location>
</feature>
<feature type="compositionally biased region" description="Polar residues" evidence="2">
    <location>
        <begin position="1176"/>
        <end position="1185"/>
    </location>
</feature>
<feature type="compositionally biased region" description="Basic residues" evidence="2">
    <location>
        <begin position="2421"/>
        <end position="2430"/>
    </location>
</feature>
<feature type="region of interest" description="Disordered" evidence="2">
    <location>
        <begin position="156"/>
        <end position="202"/>
    </location>
</feature>
<feature type="compositionally biased region" description="Basic and acidic residues" evidence="2">
    <location>
        <begin position="1103"/>
        <end position="1112"/>
    </location>
</feature>
<feature type="compositionally biased region" description="Basic and acidic residues" evidence="2">
    <location>
        <begin position="2453"/>
        <end position="2466"/>
    </location>
</feature>
<evidence type="ECO:0008006" key="5">
    <source>
        <dbReference type="Google" id="ProtNLM"/>
    </source>
</evidence>
<feature type="compositionally biased region" description="Basic and acidic residues" evidence="2">
    <location>
        <begin position="1722"/>
        <end position="1731"/>
    </location>
</feature>
<feature type="compositionally biased region" description="Low complexity" evidence="2">
    <location>
        <begin position="1611"/>
        <end position="1626"/>
    </location>
</feature>
<evidence type="ECO:0000313" key="3">
    <source>
        <dbReference type="EMBL" id="KAF8452508.1"/>
    </source>
</evidence>
<feature type="compositionally biased region" description="Polar residues" evidence="2">
    <location>
        <begin position="65"/>
        <end position="74"/>
    </location>
</feature>
<feature type="region of interest" description="Disordered" evidence="2">
    <location>
        <begin position="1797"/>
        <end position="1975"/>
    </location>
</feature>
<feature type="compositionally biased region" description="Basic and acidic residues" evidence="2">
    <location>
        <begin position="3035"/>
        <end position="3049"/>
    </location>
</feature>
<feature type="compositionally biased region" description="Low complexity" evidence="2">
    <location>
        <begin position="2507"/>
        <end position="2518"/>
    </location>
</feature>
<feature type="compositionally biased region" description="Basic and acidic residues" evidence="2">
    <location>
        <begin position="2582"/>
        <end position="2612"/>
    </location>
</feature>
<comment type="caution">
    <text evidence="3">The sequence shown here is derived from an EMBL/GenBank/DDBJ whole genome shotgun (WGS) entry which is preliminary data.</text>
</comment>
<name>A0AAD4C9M1_BOLED</name>
<feature type="compositionally biased region" description="Low complexity" evidence="2">
    <location>
        <begin position="772"/>
        <end position="797"/>
    </location>
</feature>
<feature type="compositionally biased region" description="Low complexity" evidence="2">
    <location>
        <begin position="1237"/>
        <end position="1251"/>
    </location>
</feature>
<evidence type="ECO:0000256" key="1">
    <source>
        <dbReference type="SAM" id="Coils"/>
    </source>
</evidence>
<feature type="compositionally biased region" description="Polar residues" evidence="2">
    <location>
        <begin position="1375"/>
        <end position="1390"/>
    </location>
</feature>
<feature type="region of interest" description="Disordered" evidence="2">
    <location>
        <begin position="219"/>
        <end position="359"/>
    </location>
</feature>
<feature type="compositionally biased region" description="Basic and acidic residues" evidence="2">
    <location>
        <begin position="2639"/>
        <end position="2667"/>
    </location>
</feature>
<feature type="compositionally biased region" description="Polar residues" evidence="2">
    <location>
        <begin position="18"/>
        <end position="52"/>
    </location>
</feature>
<feature type="region of interest" description="Disordered" evidence="2">
    <location>
        <begin position="3160"/>
        <end position="3267"/>
    </location>
</feature>
<feature type="region of interest" description="Disordered" evidence="2">
    <location>
        <begin position="1"/>
        <end position="90"/>
    </location>
</feature>
<feature type="compositionally biased region" description="Polar residues" evidence="2">
    <location>
        <begin position="307"/>
        <end position="356"/>
    </location>
</feature>
<feature type="region of interest" description="Disordered" evidence="2">
    <location>
        <begin position="1699"/>
        <end position="1746"/>
    </location>
</feature>
<protein>
    <recommendedName>
        <fullName evidence="5">PH domain-containing protein</fullName>
    </recommendedName>
</protein>